<dbReference type="EMBL" id="JAEHOE010000014">
    <property type="protein sequence ID" value="KAG2497395.1"/>
    <property type="molecule type" value="Genomic_DNA"/>
</dbReference>
<evidence type="ECO:0000256" key="2">
    <source>
        <dbReference type="ARBA" id="ARBA00022670"/>
    </source>
</evidence>
<feature type="region of interest" description="Disordered" evidence="6">
    <location>
        <begin position="1340"/>
        <end position="1361"/>
    </location>
</feature>
<feature type="domain" description="Peptidase M16 N-terminal" evidence="7">
    <location>
        <begin position="144"/>
        <end position="265"/>
    </location>
</feature>
<evidence type="ECO:0000313" key="10">
    <source>
        <dbReference type="Proteomes" id="UP000612055"/>
    </source>
</evidence>
<proteinExistence type="inferred from homology"/>
<dbReference type="InterPro" id="IPR011765">
    <property type="entry name" value="Pept_M16_N"/>
</dbReference>
<feature type="domain" description="Peptidase M16 C-terminal" evidence="8">
    <location>
        <begin position="973"/>
        <end position="1195"/>
    </location>
</feature>
<dbReference type="InterPro" id="IPR011249">
    <property type="entry name" value="Metalloenz_LuxS/M16"/>
</dbReference>
<dbReference type="GO" id="GO:0046872">
    <property type="term" value="F:metal ion binding"/>
    <property type="evidence" value="ECO:0007669"/>
    <property type="project" value="InterPro"/>
</dbReference>
<organism evidence="9 10">
    <name type="scientific">Edaphochlamys debaryana</name>
    <dbReference type="NCBI Taxonomy" id="47281"/>
    <lineage>
        <taxon>Eukaryota</taxon>
        <taxon>Viridiplantae</taxon>
        <taxon>Chlorophyta</taxon>
        <taxon>core chlorophytes</taxon>
        <taxon>Chlorophyceae</taxon>
        <taxon>CS clade</taxon>
        <taxon>Chlamydomonadales</taxon>
        <taxon>Chlamydomonadales incertae sedis</taxon>
        <taxon>Edaphochlamys</taxon>
    </lineage>
</organism>
<dbReference type="InterPro" id="IPR050626">
    <property type="entry name" value="Peptidase_M16"/>
</dbReference>
<dbReference type="GO" id="GO:0008237">
    <property type="term" value="F:metallopeptidase activity"/>
    <property type="evidence" value="ECO:0007669"/>
    <property type="project" value="UniProtKB-KW"/>
</dbReference>
<keyword evidence="4" id="KW-0862">Zinc</keyword>
<feature type="compositionally biased region" description="Low complexity" evidence="6">
    <location>
        <begin position="66"/>
        <end position="77"/>
    </location>
</feature>
<comment type="caution">
    <text evidence="9">The sequence shown here is derived from an EMBL/GenBank/DDBJ whole genome shotgun (WGS) entry which is preliminary data.</text>
</comment>
<dbReference type="Pfam" id="PF05193">
    <property type="entry name" value="Peptidase_M16_C"/>
    <property type="match status" value="2"/>
</dbReference>
<name>A0A836C224_9CHLO</name>
<gene>
    <name evidence="9" type="ORF">HYH03_004550</name>
</gene>
<evidence type="ECO:0000256" key="4">
    <source>
        <dbReference type="ARBA" id="ARBA00022833"/>
    </source>
</evidence>
<evidence type="ECO:0000256" key="1">
    <source>
        <dbReference type="ARBA" id="ARBA00007261"/>
    </source>
</evidence>
<evidence type="ECO:0000256" key="6">
    <source>
        <dbReference type="SAM" id="MobiDB-lite"/>
    </source>
</evidence>
<dbReference type="GO" id="GO:0006508">
    <property type="term" value="P:proteolysis"/>
    <property type="evidence" value="ECO:0007669"/>
    <property type="project" value="UniProtKB-KW"/>
</dbReference>
<dbReference type="Gene3D" id="3.30.830.10">
    <property type="entry name" value="Metalloenzyme, LuxS/M16 peptidase-like"/>
    <property type="match status" value="4"/>
</dbReference>
<evidence type="ECO:0000259" key="7">
    <source>
        <dbReference type="Pfam" id="PF00675"/>
    </source>
</evidence>
<feature type="domain" description="Peptidase M16 C-terminal" evidence="8">
    <location>
        <begin position="300"/>
        <end position="352"/>
    </location>
</feature>
<evidence type="ECO:0000256" key="5">
    <source>
        <dbReference type="ARBA" id="ARBA00023049"/>
    </source>
</evidence>
<keyword evidence="3" id="KW-0378">Hydrolase</keyword>
<dbReference type="SUPFAM" id="SSF63411">
    <property type="entry name" value="LuxS/MPP-like metallohydrolase"/>
    <property type="match status" value="4"/>
</dbReference>
<keyword evidence="5" id="KW-0482">Metalloprotease</keyword>
<feature type="region of interest" description="Disordered" evidence="6">
    <location>
        <begin position="41"/>
        <end position="88"/>
    </location>
</feature>
<feature type="compositionally biased region" description="Gly residues" evidence="6">
    <location>
        <begin position="1300"/>
        <end position="1314"/>
    </location>
</feature>
<keyword evidence="2" id="KW-0645">Protease</keyword>
<dbReference type="InterPro" id="IPR007863">
    <property type="entry name" value="Peptidase_M16_C"/>
</dbReference>
<protein>
    <submittedName>
        <fullName evidence="9">Uncharacterized protein</fullName>
    </submittedName>
</protein>
<evidence type="ECO:0000259" key="8">
    <source>
        <dbReference type="Pfam" id="PF05193"/>
    </source>
</evidence>
<feature type="region of interest" description="Disordered" evidence="6">
    <location>
        <begin position="1"/>
        <end position="20"/>
    </location>
</feature>
<evidence type="ECO:0000256" key="3">
    <source>
        <dbReference type="ARBA" id="ARBA00022801"/>
    </source>
</evidence>
<evidence type="ECO:0000313" key="9">
    <source>
        <dbReference type="EMBL" id="KAG2497395.1"/>
    </source>
</evidence>
<comment type="similarity">
    <text evidence="1">Belongs to the peptidase M16 family.</text>
</comment>
<dbReference type="Pfam" id="PF00675">
    <property type="entry name" value="Peptidase_M16"/>
    <property type="match status" value="1"/>
</dbReference>
<feature type="region of interest" description="Disordered" evidence="6">
    <location>
        <begin position="1267"/>
        <end position="1321"/>
    </location>
</feature>
<dbReference type="PANTHER" id="PTHR43690:SF33">
    <property type="entry name" value="STROMAL PROCESSING PEPTIDASE, CHLOROPLASTIC"/>
    <property type="match status" value="1"/>
</dbReference>
<dbReference type="PANTHER" id="PTHR43690">
    <property type="entry name" value="NARDILYSIN"/>
    <property type="match status" value="1"/>
</dbReference>
<sequence>MLATGQTQARPAARPRASGVRRCPLRPLALASRVPVNPYRHQPGAATLRSAPAAASSNVFGQRRVPTPTQQPAQGQRPAGGRGPASSGPWIHLATYRRGSSLIVCATMAPTQHDLQSVESLLTHKIKPEPELVVGWLENGMQYVLLPNKLPPKRFEAHLEVHAGSVDERVDEQGVAHLVEHVTFLGSKRREDLLGTGARANAYTDFHHTVFHVHAPAINGITGQPMLPQVLEALEEIAFHPQFSANRIEKERKAVLAEAQMMNTIEYRVDCQLLTYLHEENALGCRFPIGLTDQVKTWPHETLKAFWERWYFPANVTLYVVGDLEKSTQDTIKLIKQVFGRVPPGREPVPAAALPPPLPAEAAAVAAGVNGNGAANGNGNGNGAAQAQALGPLKQKHAVRPPVQHKWGYGPLAPGELPAEPRIFRHPLLQHFMLSVFCKLPIQPMTRMVHLKHLLLLRIILSVFQFRINGRYVTGQPPFLSIALDISDSGREGCAVSTLTITSEPADWRGAVQVAVQEMRRMQRHGLTQGEFDRYRQAILRDSAQLAEQANKIPSVDTLNFVMESLACGHVVMGHRDAHEAMAQVADTVTLDEINALARSMLTFASDYGAEAQVLDQAASASDPSSWPFLGPTRCTSIVACVPAYMDASGASVSAGSSAGRGGSLGAAGHLDADQIDLEQLEKQSQQALEEFEVPEGAVKFDPSPAEIAGALADTSLDCSAAEDVELPDRLISEEQLEALVAERQPAYVDVVPGSGEGGEEEGGRGGTACVFYDTRCLGGRGAYVDVVPGSGEAFPPHDPSGIVQRRLSNGIAINYRYTDNEPRSGLLRLIANGGRIAERPGVGEFGRVVVGTRTLSESGAVGPWKREQIEVFCVANLVNCALEADEENIVMDFHFSSVDGGLEAMFQMIHMFLESPRWEPGAMERAKQAFLTSVKSVHKSLERATSDRVLDAMLGRTERCFRDPTPEELEALDLERMRSAVTELLTTGNFEMSIVGDFEPAELESLALRYVGTVRPRPAPEPLFMHPIAFRNPPTTERHQTWHLRDSDERAVAYIGGPAPARWGPLGFFGPLEPLQRPIKPPQGAKAMMDAAARADAEATRRNHPVFAGVMLMLLTEIINSRLFTTVRDSLGLTYDVSFEVTLFDRIRSGWFMVHVTSHPDKIYDALNASVAVLRDIRFAPVNRRELARAKTTLLTRHESDLKDNAYWLGLLTHLQNPHVPHKTLECLRDLQKLYDCVTVDDVRFVYDQFNFDDNHIYTCVGTSGKEAPPAPEHPLSGLSYLSSDDEDELEGSESGSSSGEGGAAARGGGPAGGPAMPNPMALFTAWMAAAQAQNIRNAVSSVQQGEAEAGQGQPGQGQK</sequence>
<keyword evidence="10" id="KW-1185">Reference proteome</keyword>
<reference evidence="9" key="1">
    <citation type="journal article" date="2020" name="bioRxiv">
        <title>Comparative genomics of Chlamydomonas.</title>
        <authorList>
            <person name="Craig R.J."/>
            <person name="Hasan A.R."/>
            <person name="Ness R.W."/>
            <person name="Keightley P.D."/>
        </authorList>
    </citation>
    <scope>NUCLEOTIDE SEQUENCE</scope>
    <source>
        <strain evidence="9">CCAP 11/70</strain>
    </source>
</reference>
<feature type="compositionally biased region" description="Low complexity" evidence="6">
    <location>
        <begin position="45"/>
        <end position="57"/>
    </location>
</feature>
<dbReference type="Proteomes" id="UP000612055">
    <property type="component" value="Unassembled WGS sequence"/>
</dbReference>
<accession>A0A836C224</accession>
<dbReference type="OrthoDB" id="952271at2759"/>